<feature type="domain" description="COPA/B second beta-propeller" evidence="13">
    <location>
        <begin position="343"/>
        <end position="585"/>
    </location>
</feature>
<feature type="domain" description="COPA/B TPR" evidence="15">
    <location>
        <begin position="626"/>
        <end position="777"/>
    </location>
</feature>
<dbReference type="InterPro" id="IPR016391">
    <property type="entry name" value="Coatomer_asu"/>
</dbReference>
<dbReference type="PIRSF" id="PIRSF003354">
    <property type="entry name" value="Coatomer_alpha_subunit"/>
    <property type="match status" value="1"/>
</dbReference>
<dbReference type="InterPro" id="IPR019775">
    <property type="entry name" value="WD40_repeat_CS"/>
</dbReference>
<dbReference type="GO" id="GO:0030126">
    <property type="term" value="C:COPI vesicle coat"/>
    <property type="evidence" value="ECO:0007669"/>
    <property type="project" value="UniProtKB-UniRule"/>
</dbReference>
<feature type="repeat" description="WD" evidence="11">
    <location>
        <begin position="5"/>
        <end position="46"/>
    </location>
</feature>
<dbReference type="FunFam" id="1.25.40.470:FF:000002">
    <property type="entry name" value="Coatomer subunit alpha"/>
    <property type="match status" value="1"/>
</dbReference>
<dbReference type="PRINTS" id="PR00320">
    <property type="entry name" value="GPROTEINBRPT"/>
</dbReference>
<evidence type="ECO:0000256" key="9">
    <source>
        <dbReference type="ARBA" id="ARBA00023136"/>
    </source>
</evidence>
<feature type="repeat" description="WD" evidence="11">
    <location>
        <begin position="200"/>
        <end position="241"/>
    </location>
</feature>
<dbReference type="GO" id="GO:0005198">
    <property type="term" value="F:structural molecule activity"/>
    <property type="evidence" value="ECO:0007669"/>
    <property type="project" value="InterPro"/>
</dbReference>
<dbReference type="Pfam" id="PF23953">
    <property type="entry name" value="TPR_COPA_B"/>
    <property type="match status" value="1"/>
</dbReference>
<evidence type="ECO:0000256" key="10">
    <source>
        <dbReference type="PIRNR" id="PIRNR003354"/>
    </source>
</evidence>
<proteinExistence type="predicted"/>
<dbReference type="InterPro" id="IPR001680">
    <property type="entry name" value="WD40_rpt"/>
</dbReference>
<dbReference type="InterPro" id="IPR015943">
    <property type="entry name" value="WD40/YVTN_repeat-like_dom_sf"/>
</dbReference>
<comment type="caution">
    <text evidence="16">The sequence shown here is derived from an EMBL/GenBank/DDBJ whole genome shotgun (WGS) entry which is preliminary data.</text>
</comment>
<keyword evidence="5" id="KW-0677">Repeat</keyword>
<keyword evidence="17" id="KW-1185">Reference proteome</keyword>
<evidence type="ECO:0000256" key="8">
    <source>
        <dbReference type="ARBA" id="ARBA00023034"/>
    </source>
</evidence>
<dbReference type="FunFam" id="2.130.10.10:FF:000010">
    <property type="entry name" value="Coatomer subunit alpha"/>
    <property type="match status" value="1"/>
</dbReference>
<gene>
    <name evidence="16" type="ORF">AV274_0585</name>
</gene>
<evidence type="ECO:0000256" key="11">
    <source>
        <dbReference type="PROSITE-ProRule" id="PRU00221"/>
    </source>
</evidence>
<feature type="repeat" description="WD" evidence="11">
    <location>
        <begin position="47"/>
        <end position="88"/>
    </location>
</feature>
<dbReference type="PROSITE" id="PS50082">
    <property type="entry name" value="WD_REPEATS_2"/>
    <property type="match status" value="6"/>
</dbReference>
<dbReference type="Gene3D" id="1.25.40.470">
    <property type="match status" value="1"/>
</dbReference>
<dbReference type="Proteomes" id="UP000078348">
    <property type="component" value="Unassembled WGS sequence"/>
</dbReference>
<dbReference type="SMART" id="SM00320">
    <property type="entry name" value="WD40"/>
    <property type="match status" value="7"/>
</dbReference>
<dbReference type="InterPro" id="IPR010714">
    <property type="entry name" value="Coatomer_asu_C"/>
</dbReference>
<name>A0A196SKS0_BLAHN</name>
<comment type="subunit">
    <text evidence="10">Oligomeric complex that consists of at least the alpha, beta, beta', gamma, delta, epsilon and zeta subunits.</text>
</comment>
<dbReference type="CDD" id="cd22948">
    <property type="entry name" value="Coatomer_WDAD_alpha"/>
    <property type="match status" value="1"/>
</dbReference>
<keyword evidence="2 10" id="KW-0813">Transport</keyword>
<evidence type="ECO:0000256" key="3">
    <source>
        <dbReference type="ARBA" id="ARBA00022490"/>
    </source>
</evidence>
<evidence type="ECO:0000259" key="13">
    <source>
        <dbReference type="Pfam" id="PF04053"/>
    </source>
</evidence>
<feature type="domain" description="Coatomer alpha subunit C-terminal" evidence="14">
    <location>
        <begin position="848"/>
        <end position="1204"/>
    </location>
</feature>
<evidence type="ECO:0000313" key="17">
    <source>
        <dbReference type="Proteomes" id="UP000078348"/>
    </source>
</evidence>
<keyword evidence="9 10" id="KW-0472">Membrane</keyword>
<dbReference type="InterPro" id="IPR006692">
    <property type="entry name" value="Beta-prop_COPA/B_2nd"/>
</dbReference>
<feature type="repeat" description="WD" evidence="11">
    <location>
        <begin position="89"/>
        <end position="130"/>
    </location>
</feature>
<evidence type="ECO:0000259" key="14">
    <source>
        <dbReference type="Pfam" id="PF06957"/>
    </source>
</evidence>
<dbReference type="PANTHER" id="PTHR19876:SF1">
    <property type="entry name" value="COATOMER SUBUNIT ALPHA"/>
    <property type="match status" value="1"/>
</dbReference>
<dbReference type="EMBL" id="LXWW01000022">
    <property type="protein sequence ID" value="OAO17643.1"/>
    <property type="molecule type" value="Genomic_DNA"/>
</dbReference>
<dbReference type="Gene3D" id="2.130.10.10">
    <property type="entry name" value="YVTN repeat-like/Quinoprotein amine dehydrogenase"/>
    <property type="match status" value="1"/>
</dbReference>
<dbReference type="AlphaFoldDB" id="A0A196SKS0"/>
<dbReference type="STRING" id="478820.A0A196SKS0"/>
<keyword evidence="4 11" id="KW-0853">WD repeat</keyword>
<dbReference type="GO" id="GO:0006890">
    <property type="term" value="P:retrograde vesicle-mediated transport, Golgi to endoplasmic reticulum"/>
    <property type="evidence" value="ECO:0007669"/>
    <property type="project" value="TreeGrafter"/>
</dbReference>
<protein>
    <recommendedName>
        <fullName evidence="10">Coatomer subunit alpha</fullName>
    </recommendedName>
</protein>
<dbReference type="InterPro" id="IPR047312">
    <property type="entry name" value="Coatomer_alpha_WD-assoc_reg"/>
</dbReference>
<dbReference type="InterPro" id="IPR050844">
    <property type="entry name" value="Coatomer_complex_subunit"/>
</dbReference>
<dbReference type="PANTHER" id="PTHR19876">
    <property type="entry name" value="COATOMER"/>
    <property type="match status" value="1"/>
</dbReference>
<evidence type="ECO:0000256" key="12">
    <source>
        <dbReference type="SAM" id="MobiDB-lite"/>
    </source>
</evidence>
<keyword evidence="7 10" id="KW-0653">Protein transport</keyword>
<evidence type="ECO:0000256" key="6">
    <source>
        <dbReference type="ARBA" id="ARBA00022892"/>
    </source>
</evidence>
<keyword evidence="8 10" id="KW-0333">Golgi apparatus</keyword>
<dbReference type="PROSITE" id="PS50294">
    <property type="entry name" value="WD_REPEATS_REGION"/>
    <property type="match status" value="5"/>
</dbReference>
<evidence type="ECO:0000313" key="16">
    <source>
        <dbReference type="EMBL" id="OAO17643.1"/>
    </source>
</evidence>
<organism evidence="16 17">
    <name type="scientific">Blastocystis sp. subtype 1 (strain ATCC 50177 / NandII)</name>
    <dbReference type="NCBI Taxonomy" id="478820"/>
    <lineage>
        <taxon>Eukaryota</taxon>
        <taxon>Sar</taxon>
        <taxon>Stramenopiles</taxon>
        <taxon>Bigyra</taxon>
        <taxon>Opalozoa</taxon>
        <taxon>Opalinata</taxon>
        <taxon>Blastocystidae</taxon>
        <taxon>Blastocystis</taxon>
    </lineage>
</organism>
<feature type="repeat" description="WD" evidence="11">
    <location>
        <begin position="244"/>
        <end position="276"/>
    </location>
</feature>
<dbReference type="GO" id="GO:0006888">
    <property type="term" value="P:endoplasmic reticulum to Golgi vesicle-mediated transport"/>
    <property type="evidence" value="ECO:0007669"/>
    <property type="project" value="InterPro"/>
</dbReference>
<dbReference type="InterPro" id="IPR056176">
    <property type="entry name" value="TPR_COPA_B"/>
</dbReference>
<keyword evidence="3 10" id="KW-0963">Cytoplasm</keyword>
<dbReference type="Pfam" id="PF00400">
    <property type="entry name" value="WD40"/>
    <property type="match status" value="6"/>
</dbReference>
<dbReference type="InterPro" id="IPR020472">
    <property type="entry name" value="WD40_PAC1"/>
</dbReference>
<accession>A0A196SKS0</accession>
<evidence type="ECO:0000256" key="7">
    <source>
        <dbReference type="ARBA" id="ARBA00022927"/>
    </source>
</evidence>
<evidence type="ECO:0000259" key="15">
    <source>
        <dbReference type="Pfam" id="PF23953"/>
    </source>
</evidence>
<comment type="function">
    <text evidence="10">The coatomer is a cytosolic protein complex that binds to dilysine motifs and reversibly associates with Golgi non-clathrin-coated vesicles, which further mediate biosynthetic protein transport from the ER, via the Golgi up to the trans Golgi network.</text>
</comment>
<evidence type="ECO:0000256" key="2">
    <source>
        <dbReference type="ARBA" id="ARBA00022448"/>
    </source>
</evidence>
<evidence type="ECO:0000256" key="1">
    <source>
        <dbReference type="ARBA" id="ARBA00004255"/>
    </source>
</evidence>
<evidence type="ECO:0000256" key="4">
    <source>
        <dbReference type="ARBA" id="ARBA00022574"/>
    </source>
</evidence>
<dbReference type="SUPFAM" id="SSF50978">
    <property type="entry name" value="WD40 repeat-like"/>
    <property type="match status" value="1"/>
</dbReference>
<feature type="repeat" description="WD" evidence="11">
    <location>
        <begin position="131"/>
        <end position="172"/>
    </location>
</feature>
<comment type="subcellular location">
    <subcellularLocation>
        <location evidence="10">Cytoplasm</location>
    </subcellularLocation>
    <subcellularLocation>
        <location evidence="1 10">Golgi apparatus membrane</location>
        <topology evidence="1 10">Peripheral membrane protein</topology>
        <orientation evidence="1">Cytoplasmic side</orientation>
    </subcellularLocation>
</comment>
<dbReference type="OrthoDB" id="10261470at2759"/>
<dbReference type="Pfam" id="PF06957">
    <property type="entry name" value="COPI_C"/>
    <property type="match status" value="1"/>
</dbReference>
<dbReference type="InterPro" id="IPR036322">
    <property type="entry name" value="WD40_repeat_dom_sf"/>
</dbReference>
<feature type="region of interest" description="Disordered" evidence="12">
    <location>
        <begin position="794"/>
        <end position="814"/>
    </location>
</feature>
<reference evidence="16 17" key="1">
    <citation type="submission" date="2016-05" db="EMBL/GenBank/DDBJ databases">
        <title>Nuclear genome of Blastocystis sp. subtype 1 NandII.</title>
        <authorList>
            <person name="Gentekaki E."/>
            <person name="Curtis B."/>
            <person name="Stairs C."/>
            <person name="Eme L."/>
            <person name="Herman E."/>
            <person name="Klimes V."/>
            <person name="Arias M.C."/>
            <person name="Elias M."/>
            <person name="Hilliou F."/>
            <person name="Klute M."/>
            <person name="Malik S.-B."/>
            <person name="Pightling A."/>
            <person name="Rachubinski R."/>
            <person name="Salas D."/>
            <person name="Schlacht A."/>
            <person name="Suga H."/>
            <person name="Archibald J."/>
            <person name="Ball S.G."/>
            <person name="Clark G."/>
            <person name="Dacks J."/>
            <person name="Van Der Giezen M."/>
            <person name="Tsaousis A."/>
            <person name="Roger A."/>
        </authorList>
    </citation>
    <scope>NUCLEOTIDE SEQUENCE [LARGE SCALE GENOMIC DNA]</scope>
    <source>
        <strain evidence="17">ATCC 50177 / NandII</strain>
    </source>
</reference>
<dbReference type="GO" id="GO:0006886">
    <property type="term" value="P:intracellular protein transport"/>
    <property type="evidence" value="ECO:0007669"/>
    <property type="project" value="UniProtKB-UniRule"/>
</dbReference>
<dbReference type="GO" id="GO:0006891">
    <property type="term" value="P:intra-Golgi vesicle-mediated transport"/>
    <property type="evidence" value="ECO:0007669"/>
    <property type="project" value="TreeGrafter"/>
</dbReference>
<dbReference type="CDD" id="cd00200">
    <property type="entry name" value="WD40"/>
    <property type="match status" value="1"/>
</dbReference>
<evidence type="ECO:0000256" key="5">
    <source>
        <dbReference type="ARBA" id="ARBA00022737"/>
    </source>
</evidence>
<dbReference type="SUPFAM" id="SSF82171">
    <property type="entry name" value="DPP6 N-terminal domain-like"/>
    <property type="match status" value="1"/>
</dbReference>
<dbReference type="Pfam" id="PF04053">
    <property type="entry name" value="B-prop_COPA_B_2nd"/>
    <property type="match status" value="1"/>
</dbReference>
<feature type="region of interest" description="Disordered" evidence="12">
    <location>
        <begin position="851"/>
        <end position="881"/>
    </location>
</feature>
<dbReference type="GO" id="GO:0000139">
    <property type="term" value="C:Golgi membrane"/>
    <property type="evidence" value="ECO:0007669"/>
    <property type="project" value="UniProtKB-SubCell"/>
</dbReference>
<keyword evidence="6 10" id="KW-0931">ER-Golgi transport</keyword>
<sequence length="1205" mass="134542">MLAKFETKSSRVKGVAFHPTRPWILCSLHDGQIQLWDYRVGTLLETFKEHNGPVRSVDFHPTQPLFVSGGDDYKVRVWNYNSKRPLFTLIGHKDYVRCVQFHAENPWIASCSDDQTIRIWNWQSRECIAELQGHNHYVMSVQFHPHEDLIVSASLDQTIRVWDISGLKQQKKAVPGMNPGINNVMGRLGIDSVATVKYVLEGHERGVNWASFHPELPLIVSGSDDRMIKIWRTNDTKAWEVDTLRGHTNNVSCVMFHPREDLILSDSEDHSIRVWDSTKRVGIQSFVRAHDRFWIITAHKTQNLIAAGHDTGAVVFKLRRERTPFAVFKSYCFYVKDRYYRIRELEGEQRDIVMMPITRGPAASNNAARSLQLNAYSANEFVLLMHNEEDGGSYELVTCSQRVVAEKTTPELKSGAALSVCFVSRTKFATLEGKDSLFLRNMDNIVTKRVTLPVASCRRVFPGGVSGRVLLSCDDQLALFDTTSLQLVASIAIPAVKRVSWSPDNSMVAVCDGSTVRLLSKELAQLCAVTEKMRVKSCVWDEHGVLLYSTLSQIKYCLPSGECGIVRSLDEPVYMAAYRKGSVFAFTRDAVVVQIEVDPTEYLFKYHLEKKHYREAIRIIRTSKIDSHSIISYLQKNGFEDIALYFVTEPRARFNLAIRCGNLESAIECATQLNEPAIWNQLAEEALRQGNRSVVETCYQRTKSLGKLSFLYTITGNLEKLRKMLQITEKCGDVMGRFCNALYLNDVEARISVLLDAGQLSLAYVTAKTYGCEEVAARIAGKLEEAGIPLPAVEPPAELLTPPAPANEESEWPMLEMPRSAFDRVMEEEARGEPEPDAAEELAAEFQSVEDVAEKEEAWAEEDLALSDDEPGGWGDDLELSDDEPAKASLVEAAVPQPGRDAASCWCANSSLAYDHAASGDADSTLQLLNRQLGVVRFAALEPVLRSCYCSVQAATAGFPGMPALVTPLQRRTGAASLPMTVYHVQHAAQLAKLGLKCFQSGRFEDALSAFRSFYLILPVIVAASKEEELALRQFADMAREYIEAVLLELARRQEAQPARNLCLAYYMTQCRLQTAHLLLALNSAMVAAFKAENFIDAAVFARRILASPDIKSPRNAALEQKTRKVLAKSEREGRNALDTGYDDQKPFALDCVALTPVFRGEEVLKCPLCGATYRAESKNKVCCVCELAQIGVDTVGLVCLDVQK</sequence>
<dbReference type="PROSITE" id="PS00678">
    <property type="entry name" value="WD_REPEATS_1"/>
    <property type="match status" value="1"/>
</dbReference>